<dbReference type="AlphaFoldDB" id="A0AAX4NHM3"/>
<proteinExistence type="predicted"/>
<evidence type="ECO:0000313" key="2">
    <source>
        <dbReference type="EMBL" id="WYY00503.1"/>
    </source>
</evidence>
<accession>A0AAX4NHM3</accession>
<sequence length="91" mass="10311">MERTGRKDRTSVLVSISGLLTVVLGVVLILSRPVYIFKVVNSTFIEYEKDFTIFTIIAGLILIRNGFILKERKKRTWASSITLVIIVTLLL</sequence>
<evidence type="ECO:0000313" key="3">
    <source>
        <dbReference type="Proteomes" id="UP001451606"/>
    </source>
</evidence>
<keyword evidence="1" id="KW-0472">Membrane</keyword>
<keyword evidence="1" id="KW-1133">Transmembrane helix</keyword>
<organism evidence="2 3">
    <name type="scientific">Oxyplasma meridianum</name>
    <dbReference type="NCBI Taxonomy" id="3073602"/>
    <lineage>
        <taxon>Archaea</taxon>
        <taxon>Methanobacteriati</taxon>
        <taxon>Thermoplasmatota</taxon>
        <taxon>Thermoplasmata</taxon>
        <taxon>Thermoplasmatales</taxon>
        <taxon>Thermoplasmataceae</taxon>
        <taxon>Oxyplasma</taxon>
    </lineage>
</organism>
<gene>
    <name evidence="2" type="ORF">OXIME_001078</name>
</gene>
<feature type="transmembrane region" description="Helical" evidence="1">
    <location>
        <begin position="51"/>
        <end position="69"/>
    </location>
</feature>
<keyword evidence="3" id="KW-1185">Reference proteome</keyword>
<dbReference type="KEGG" id="omr:OXIME_001078"/>
<reference evidence="2 3" key="1">
    <citation type="submission" date="2023-09" db="EMBL/GenBank/DDBJ databases">
        <authorList>
            <person name="Golyshina O.V."/>
            <person name="Lunev E.A."/>
            <person name="Bargiela R."/>
            <person name="Gaines M.C."/>
            <person name="Daum B."/>
            <person name="Bale N.J."/>
            <person name="Koenen M."/>
            <person name="Sinninghe Damst J.S."/>
            <person name="Yakimov M."/>
            <person name="Golyshin P.N."/>
        </authorList>
    </citation>
    <scope>NUCLEOTIDE SEQUENCE [LARGE SCALE GENOMIC DNA]</scope>
    <source>
        <strain evidence="2 3">M1</strain>
    </source>
</reference>
<dbReference type="RefSeq" id="WP_393970839.1">
    <property type="nucleotide sequence ID" value="NZ_CP133772.1"/>
</dbReference>
<dbReference type="Proteomes" id="UP001451606">
    <property type="component" value="Chromosome"/>
</dbReference>
<dbReference type="EMBL" id="CP133772">
    <property type="protein sequence ID" value="WYY00503.1"/>
    <property type="molecule type" value="Genomic_DNA"/>
</dbReference>
<evidence type="ECO:0000256" key="1">
    <source>
        <dbReference type="SAM" id="Phobius"/>
    </source>
</evidence>
<protein>
    <submittedName>
        <fullName evidence="2">Uncharacterized protein</fullName>
    </submittedName>
</protein>
<feature type="transmembrane region" description="Helical" evidence="1">
    <location>
        <begin position="12"/>
        <end position="31"/>
    </location>
</feature>
<dbReference type="GeneID" id="95967815"/>
<name>A0AAX4NHM3_9ARCH</name>
<keyword evidence="1" id="KW-0812">Transmembrane</keyword>